<evidence type="ECO:0000259" key="6">
    <source>
        <dbReference type="PROSITE" id="PS50850"/>
    </source>
</evidence>
<evidence type="ECO:0000256" key="4">
    <source>
        <dbReference type="ARBA" id="ARBA00023136"/>
    </source>
</evidence>
<keyword evidence="2 5" id="KW-0812">Transmembrane</keyword>
<dbReference type="PROSITE" id="PS50850">
    <property type="entry name" value="MFS"/>
    <property type="match status" value="1"/>
</dbReference>
<comment type="subcellular location">
    <subcellularLocation>
        <location evidence="1">Membrane</location>
        <topology evidence="1">Multi-pass membrane protein</topology>
    </subcellularLocation>
</comment>
<reference evidence="7" key="1">
    <citation type="submission" date="2021-12" db="EMBL/GenBank/DDBJ databases">
        <authorList>
            <person name="Martin H S."/>
        </authorList>
    </citation>
    <scope>NUCLEOTIDE SEQUENCE</scope>
</reference>
<accession>A0A8J9UJB7</accession>
<dbReference type="SUPFAM" id="SSF103473">
    <property type="entry name" value="MFS general substrate transporter"/>
    <property type="match status" value="2"/>
</dbReference>
<feature type="transmembrane region" description="Helical" evidence="5">
    <location>
        <begin position="153"/>
        <end position="174"/>
    </location>
</feature>
<dbReference type="InterPro" id="IPR005829">
    <property type="entry name" value="Sugar_transporter_CS"/>
</dbReference>
<organism evidence="7 8">
    <name type="scientific">Brenthis ino</name>
    <name type="common">lesser marbled fritillary</name>
    <dbReference type="NCBI Taxonomy" id="405034"/>
    <lineage>
        <taxon>Eukaryota</taxon>
        <taxon>Metazoa</taxon>
        <taxon>Ecdysozoa</taxon>
        <taxon>Arthropoda</taxon>
        <taxon>Hexapoda</taxon>
        <taxon>Insecta</taxon>
        <taxon>Pterygota</taxon>
        <taxon>Neoptera</taxon>
        <taxon>Endopterygota</taxon>
        <taxon>Lepidoptera</taxon>
        <taxon>Glossata</taxon>
        <taxon>Ditrysia</taxon>
        <taxon>Papilionoidea</taxon>
        <taxon>Nymphalidae</taxon>
        <taxon>Heliconiinae</taxon>
        <taxon>Argynnini</taxon>
        <taxon>Brenthis</taxon>
    </lineage>
</organism>
<gene>
    <name evidence="7" type="ORF">BINO364_LOCUS7367</name>
</gene>
<name>A0A8J9UJB7_9NEOP</name>
<evidence type="ECO:0000313" key="8">
    <source>
        <dbReference type="Proteomes" id="UP000838878"/>
    </source>
</evidence>
<proteinExistence type="predicted"/>
<sequence length="334" mass="36322">MHGYIAQLVIGFTLAWTGPIIPKLQDPIETPLSVQLSDTQLSLVASIFYVGALPGPYIMGWLSNVKGRKPCIIIAGVVSTTAYLILAFSNNLAMIYCGRLLIGLGLGCVGVMNFVYIGEIASTNIRGILLTIIGIFQTAGAILAYASGLFLSYVGVTSVGFFLAFIFTIFALFLPESPMFYVLKGEDASVRKVLEDLGRPNDIDEMITSKKEFINSTAKKDWKELFTDADNRKSLTILIVGNIFLQCLGIIPSALIGEMFKTNVRSKGSAVAITSSWVFGFLVTTAFGSLIDIIGAHVLFWFFSCSSALAVIFTHIYIPETKGKSLLEIQTFKT</sequence>
<dbReference type="PANTHER" id="PTHR48021:SF1">
    <property type="entry name" value="GH07001P-RELATED"/>
    <property type="match status" value="1"/>
</dbReference>
<evidence type="ECO:0000313" key="7">
    <source>
        <dbReference type="EMBL" id="CAH0721248.1"/>
    </source>
</evidence>
<evidence type="ECO:0000256" key="1">
    <source>
        <dbReference type="ARBA" id="ARBA00004141"/>
    </source>
</evidence>
<dbReference type="InterPro" id="IPR036259">
    <property type="entry name" value="MFS_trans_sf"/>
</dbReference>
<keyword evidence="4 5" id="KW-0472">Membrane</keyword>
<evidence type="ECO:0000256" key="2">
    <source>
        <dbReference type="ARBA" id="ARBA00022692"/>
    </source>
</evidence>
<dbReference type="EMBL" id="OV170222">
    <property type="protein sequence ID" value="CAH0721248.1"/>
    <property type="molecule type" value="Genomic_DNA"/>
</dbReference>
<dbReference type="AlphaFoldDB" id="A0A8J9UJB7"/>
<dbReference type="InterPro" id="IPR050549">
    <property type="entry name" value="MFS_Trehalose_Transporter"/>
</dbReference>
<evidence type="ECO:0000256" key="3">
    <source>
        <dbReference type="ARBA" id="ARBA00022989"/>
    </source>
</evidence>
<feature type="transmembrane region" description="Helical" evidence="5">
    <location>
        <begin position="235"/>
        <end position="256"/>
    </location>
</feature>
<dbReference type="GO" id="GO:0016020">
    <property type="term" value="C:membrane"/>
    <property type="evidence" value="ECO:0007669"/>
    <property type="project" value="UniProtKB-SubCell"/>
</dbReference>
<dbReference type="OrthoDB" id="6339427at2759"/>
<feature type="non-terminal residue" evidence="7">
    <location>
        <position position="334"/>
    </location>
</feature>
<dbReference type="PROSITE" id="PS00217">
    <property type="entry name" value="SUGAR_TRANSPORT_2"/>
    <property type="match status" value="1"/>
</dbReference>
<dbReference type="Proteomes" id="UP000838878">
    <property type="component" value="Chromosome 2"/>
</dbReference>
<feature type="transmembrane region" description="Helical" evidence="5">
    <location>
        <begin position="298"/>
        <end position="318"/>
    </location>
</feature>
<protein>
    <recommendedName>
        <fullName evidence="6">Major facilitator superfamily (MFS) profile domain-containing protein</fullName>
    </recommendedName>
</protein>
<feature type="domain" description="Major facilitator superfamily (MFS) profile" evidence="6">
    <location>
        <begin position="1"/>
        <end position="334"/>
    </location>
</feature>
<keyword evidence="8" id="KW-1185">Reference proteome</keyword>
<dbReference type="Pfam" id="PF00083">
    <property type="entry name" value="Sugar_tr"/>
    <property type="match status" value="1"/>
</dbReference>
<dbReference type="InterPro" id="IPR020846">
    <property type="entry name" value="MFS_dom"/>
</dbReference>
<dbReference type="PANTHER" id="PTHR48021">
    <property type="match status" value="1"/>
</dbReference>
<feature type="transmembrane region" description="Helical" evidence="5">
    <location>
        <begin position="268"/>
        <end position="291"/>
    </location>
</feature>
<keyword evidence="3 5" id="KW-1133">Transmembrane helix</keyword>
<feature type="transmembrane region" description="Helical" evidence="5">
    <location>
        <begin position="93"/>
        <end position="116"/>
    </location>
</feature>
<feature type="transmembrane region" description="Helical" evidence="5">
    <location>
        <begin position="128"/>
        <end position="147"/>
    </location>
</feature>
<dbReference type="InterPro" id="IPR005828">
    <property type="entry name" value="MFS_sugar_transport-like"/>
</dbReference>
<evidence type="ECO:0000256" key="5">
    <source>
        <dbReference type="SAM" id="Phobius"/>
    </source>
</evidence>
<dbReference type="Gene3D" id="1.20.1250.20">
    <property type="entry name" value="MFS general substrate transporter like domains"/>
    <property type="match status" value="2"/>
</dbReference>
<feature type="transmembrane region" description="Helical" evidence="5">
    <location>
        <begin position="71"/>
        <end position="87"/>
    </location>
</feature>
<dbReference type="GO" id="GO:0022857">
    <property type="term" value="F:transmembrane transporter activity"/>
    <property type="evidence" value="ECO:0007669"/>
    <property type="project" value="InterPro"/>
</dbReference>
<feature type="transmembrane region" description="Helical" evidence="5">
    <location>
        <begin position="41"/>
        <end position="59"/>
    </location>
</feature>